<comment type="function">
    <text evidence="8">Probably functions as a manganese efflux pump.</text>
</comment>
<keyword evidence="1 8" id="KW-0813">Transport</keyword>
<dbReference type="Proteomes" id="UP000290657">
    <property type="component" value="Unassembled WGS sequence"/>
</dbReference>
<comment type="similarity">
    <text evidence="8">Belongs to the MntP (TC 9.B.29) family.</text>
</comment>
<organism evidence="9 10">
    <name type="scientific">Candidatus Marinarcus aquaticus</name>
    <dbReference type="NCBI Taxonomy" id="2044504"/>
    <lineage>
        <taxon>Bacteria</taxon>
        <taxon>Pseudomonadati</taxon>
        <taxon>Campylobacterota</taxon>
        <taxon>Epsilonproteobacteria</taxon>
        <taxon>Campylobacterales</taxon>
        <taxon>Arcobacteraceae</taxon>
        <taxon>Candidatus Marinarcus</taxon>
    </lineage>
</organism>
<keyword evidence="2 8" id="KW-1003">Cell membrane</keyword>
<evidence type="ECO:0000256" key="7">
    <source>
        <dbReference type="ARBA" id="ARBA00023211"/>
    </source>
</evidence>
<name>A0A4Q0XS99_9BACT</name>
<evidence type="ECO:0000256" key="5">
    <source>
        <dbReference type="ARBA" id="ARBA00023065"/>
    </source>
</evidence>
<evidence type="ECO:0000256" key="1">
    <source>
        <dbReference type="ARBA" id="ARBA00022448"/>
    </source>
</evidence>
<evidence type="ECO:0000256" key="8">
    <source>
        <dbReference type="HAMAP-Rule" id="MF_01521"/>
    </source>
</evidence>
<dbReference type="AlphaFoldDB" id="A0A4Q0XS99"/>
<comment type="caution">
    <text evidence="9">The sequence shown here is derived from an EMBL/GenBank/DDBJ whole genome shotgun (WGS) entry which is preliminary data.</text>
</comment>
<reference evidence="9 10" key="1">
    <citation type="submission" date="2017-10" db="EMBL/GenBank/DDBJ databases">
        <title>Genomics of the genus Arcobacter.</title>
        <authorList>
            <person name="Perez-Cataluna A."/>
            <person name="Figueras M.J."/>
        </authorList>
    </citation>
    <scope>NUCLEOTIDE SEQUENCE [LARGE SCALE GENOMIC DNA]</scope>
    <source>
        <strain evidence="9 10">CECT 8987</strain>
    </source>
</reference>
<evidence type="ECO:0000313" key="9">
    <source>
        <dbReference type="EMBL" id="RXJ56353.1"/>
    </source>
</evidence>
<keyword evidence="4 8" id="KW-1133">Transmembrane helix</keyword>
<dbReference type="InterPro" id="IPR022929">
    <property type="entry name" value="Put_MntP"/>
</dbReference>
<keyword evidence="10" id="KW-1185">Reference proteome</keyword>
<dbReference type="HAMAP" id="MF_01521">
    <property type="entry name" value="MntP_pump"/>
    <property type="match status" value="1"/>
</dbReference>
<evidence type="ECO:0000256" key="6">
    <source>
        <dbReference type="ARBA" id="ARBA00023136"/>
    </source>
</evidence>
<dbReference type="EMBL" id="PDKN01000005">
    <property type="protein sequence ID" value="RXJ56353.1"/>
    <property type="molecule type" value="Genomic_DNA"/>
</dbReference>
<sequence>MELILIAIALAMDSVAVSIASGSKYRTIDFLTTLKIALFFGFFQGLMPLIGYFLGSMFAKFVDSFDHYLAFAILIFLGYRMIKEAMEEDFEEEVSDLRNKTLFFLAIATSIDALAIGITFSFDDTPIWYAVSLIAGITFILCIIAVYIGKMLGGFLEDKAEFLGGAILIVLAFKILLEGIGVLG</sequence>
<keyword evidence="7 8" id="KW-0464">Manganese</keyword>
<evidence type="ECO:0000256" key="4">
    <source>
        <dbReference type="ARBA" id="ARBA00022989"/>
    </source>
</evidence>
<evidence type="ECO:0000313" key="10">
    <source>
        <dbReference type="Proteomes" id="UP000290657"/>
    </source>
</evidence>
<keyword evidence="5 8" id="KW-0406">Ion transport</keyword>
<feature type="transmembrane region" description="Helical" evidence="8">
    <location>
        <begin position="127"/>
        <end position="150"/>
    </location>
</feature>
<protein>
    <recommendedName>
        <fullName evidence="8">Putative manganese efflux pump MntP</fullName>
    </recommendedName>
</protein>
<accession>A0A4Q0XS99</accession>
<feature type="transmembrane region" description="Helical" evidence="8">
    <location>
        <begin position="65"/>
        <end position="82"/>
    </location>
</feature>
<dbReference type="GO" id="GO:0005384">
    <property type="term" value="F:manganese ion transmembrane transporter activity"/>
    <property type="evidence" value="ECO:0007669"/>
    <property type="project" value="UniProtKB-UniRule"/>
</dbReference>
<dbReference type="PANTHER" id="PTHR35529:SF1">
    <property type="entry name" value="MANGANESE EFFLUX PUMP MNTP-RELATED"/>
    <property type="match status" value="1"/>
</dbReference>
<gene>
    <name evidence="8" type="primary">mntP</name>
    <name evidence="9" type="ORF">CRV04_08025</name>
</gene>
<proteinExistence type="inferred from homology"/>
<evidence type="ECO:0000256" key="2">
    <source>
        <dbReference type="ARBA" id="ARBA00022475"/>
    </source>
</evidence>
<feature type="transmembrane region" description="Helical" evidence="8">
    <location>
        <begin position="102"/>
        <end position="120"/>
    </location>
</feature>
<dbReference type="Pfam" id="PF02659">
    <property type="entry name" value="Mntp"/>
    <property type="match status" value="1"/>
</dbReference>
<dbReference type="OrthoDB" id="9811590at2"/>
<dbReference type="InterPro" id="IPR003810">
    <property type="entry name" value="Mntp/YtaF"/>
</dbReference>
<dbReference type="PANTHER" id="PTHR35529">
    <property type="entry name" value="MANGANESE EFFLUX PUMP MNTP-RELATED"/>
    <property type="match status" value="1"/>
</dbReference>
<comment type="subcellular location">
    <subcellularLocation>
        <location evidence="8">Cell membrane</location>
        <topology evidence="8">Multi-pass membrane protein</topology>
    </subcellularLocation>
</comment>
<feature type="transmembrane region" description="Helical" evidence="8">
    <location>
        <begin position="36"/>
        <end position="58"/>
    </location>
</feature>
<evidence type="ECO:0000256" key="3">
    <source>
        <dbReference type="ARBA" id="ARBA00022692"/>
    </source>
</evidence>
<keyword evidence="6 8" id="KW-0472">Membrane</keyword>
<keyword evidence="3 8" id="KW-0812">Transmembrane</keyword>
<feature type="transmembrane region" description="Helical" evidence="8">
    <location>
        <begin position="162"/>
        <end position="183"/>
    </location>
</feature>
<dbReference type="RefSeq" id="WP_128996327.1">
    <property type="nucleotide sequence ID" value="NZ_PDKN01000005.1"/>
</dbReference>
<dbReference type="GO" id="GO:0005886">
    <property type="term" value="C:plasma membrane"/>
    <property type="evidence" value="ECO:0007669"/>
    <property type="project" value="UniProtKB-SubCell"/>
</dbReference>